<dbReference type="SUPFAM" id="SSF82784">
    <property type="entry name" value="OsmC-like"/>
    <property type="match status" value="1"/>
</dbReference>
<sequence>MAEDYPVTVAAGTLRDDAGAADDADVWARPHRWTPGGVHVSAGFTGAHLLHLAVAGCVLNDLFREAEALGVPLAGAEVTARGGFDPGTWASTGIAYAVRLDGPAPEDAARLLARVDEAAEIPRAVRQGAAVRRVSAPARPPGPRG</sequence>
<dbReference type="EMBL" id="JACHDN010000001">
    <property type="protein sequence ID" value="MBB5472055.1"/>
    <property type="molecule type" value="Genomic_DNA"/>
</dbReference>
<evidence type="ECO:0000313" key="3">
    <source>
        <dbReference type="Proteomes" id="UP000321723"/>
    </source>
</evidence>
<comment type="caution">
    <text evidence="1">The sequence shown here is derived from an EMBL/GenBank/DDBJ whole genome shotgun (WGS) entry which is preliminary data.</text>
</comment>
<organism evidence="1 3">
    <name type="scientific">Cellulomonas hominis</name>
    <dbReference type="NCBI Taxonomy" id="156981"/>
    <lineage>
        <taxon>Bacteria</taxon>
        <taxon>Bacillati</taxon>
        <taxon>Actinomycetota</taxon>
        <taxon>Actinomycetes</taxon>
        <taxon>Micrococcales</taxon>
        <taxon>Cellulomonadaceae</taxon>
        <taxon>Cellulomonas</taxon>
    </lineage>
</organism>
<reference evidence="2 4" key="2">
    <citation type="submission" date="2020-08" db="EMBL/GenBank/DDBJ databases">
        <title>Sequencing the genomes of 1000 actinobacteria strains.</title>
        <authorList>
            <person name="Klenk H.-P."/>
        </authorList>
    </citation>
    <scope>NUCLEOTIDE SEQUENCE [LARGE SCALE GENOMIC DNA]</scope>
    <source>
        <strain evidence="2 4">DSM 9581</strain>
    </source>
</reference>
<evidence type="ECO:0000313" key="2">
    <source>
        <dbReference type="EMBL" id="MBB5472055.1"/>
    </source>
</evidence>
<dbReference type="InterPro" id="IPR036102">
    <property type="entry name" value="OsmC/Ohrsf"/>
</dbReference>
<gene>
    <name evidence="1" type="ORF">CHO01_13270</name>
    <name evidence="2" type="ORF">HNR08_000791</name>
</gene>
<dbReference type="Proteomes" id="UP000321723">
    <property type="component" value="Unassembled WGS sequence"/>
</dbReference>
<dbReference type="Proteomes" id="UP000564629">
    <property type="component" value="Unassembled WGS sequence"/>
</dbReference>
<reference evidence="1 3" key="1">
    <citation type="submission" date="2019-07" db="EMBL/GenBank/DDBJ databases">
        <title>Whole genome shotgun sequence of Cellulomonas hominis NBRC 16055.</title>
        <authorList>
            <person name="Hosoyama A."/>
            <person name="Uohara A."/>
            <person name="Ohji S."/>
            <person name="Ichikawa N."/>
        </authorList>
    </citation>
    <scope>NUCLEOTIDE SEQUENCE [LARGE SCALE GENOMIC DNA]</scope>
    <source>
        <strain evidence="1 3">NBRC 16055</strain>
    </source>
</reference>
<accession>A0A511FAC0</accession>
<dbReference type="EMBL" id="BJVQ01000012">
    <property type="protein sequence ID" value="GEL46211.1"/>
    <property type="molecule type" value="Genomic_DNA"/>
</dbReference>
<dbReference type="Gene3D" id="3.30.300.20">
    <property type="match status" value="1"/>
</dbReference>
<dbReference type="Pfam" id="PF02566">
    <property type="entry name" value="OsmC"/>
    <property type="match status" value="1"/>
</dbReference>
<evidence type="ECO:0000313" key="4">
    <source>
        <dbReference type="Proteomes" id="UP000564629"/>
    </source>
</evidence>
<proteinExistence type="predicted"/>
<keyword evidence="3" id="KW-1185">Reference proteome</keyword>
<dbReference type="InterPro" id="IPR003718">
    <property type="entry name" value="OsmC/Ohr_fam"/>
</dbReference>
<evidence type="ECO:0000313" key="1">
    <source>
        <dbReference type="EMBL" id="GEL46211.1"/>
    </source>
</evidence>
<dbReference type="RefSeq" id="WP_146835473.1">
    <property type="nucleotide sequence ID" value="NZ_BJVQ01000012.1"/>
</dbReference>
<dbReference type="AlphaFoldDB" id="A0A511FAC0"/>
<name>A0A511FAC0_9CELL</name>
<dbReference type="OrthoDB" id="1358603at2"/>
<dbReference type="InterPro" id="IPR015946">
    <property type="entry name" value="KH_dom-like_a/b"/>
</dbReference>
<protein>
    <submittedName>
        <fullName evidence="2">Putative OsmC-like protein</fullName>
    </submittedName>
</protein>